<dbReference type="Gene3D" id="3.30.70.1440">
    <property type="entry name" value="Multidrug efflux transporter AcrB pore domain"/>
    <property type="match status" value="1"/>
</dbReference>
<keyword evidence="3" id="KW-1185">Reference proteome</keyword>
<accession>A0ABV4P2P7</accession>
<dbReference type="Gene3D" id="3.30.2090.10">
    <property type="entry name" value="Multidrug efflux transporter AcrB TolC docking domain, DN and DC subdomains"/>
    <property type="match status" value="2"/>
</dbReference>
<dbReference type="EMBL" id="JBGMEK010000049">
    <property type="protein sequence ID" value="MFA0812630.1"/>
    <property type="molecule type" value="Genomic_DNA"/>
</dbReference>
<feature type="transmembrane region" description="Helical" evidence="1">
    <location>
        <begin position="922"/>
        <end position="943"/>
    </location>
</feature>
<feature type="transmembrane region" description="Helical" evidence="1">
    <location>
        <begin position="970"/>
        <end position="987"/>
    </location>
</feature>
<evidence type="ECO:0000313" key="2">
    <source>
        <dbReference type="EMBL" id="MFA0812630.1"/>
    </source>
</evidence>
<evidence type="ECO:0000313" key="3">
    <source>
        <dbReference type="Proteomes" id="UP001569428"/>
    </source>
</evidence>
<comment type="caution">
    <text evidence="2">The sequence shown here is derived from an EMBL/GenBank/DDBJ whole genome shotgun (WGS) entry which is preliminary data.</text>
</comment>
<feature type="transmembrane region" description="Helical" evidence="1">
    <location>
        <begin position="440"/>
        <end position="461"/>
    </location>
</feature>
<dbReference type="InterPro" id="IPR001036">
    <property type="entry name" value="Acrflvin-R"/>
</dbReference>
<dbReference type="PANTHER" id="PTHR32063">
    <property type="match status" value="1"/>
</dbReference>
<evidence type="ECO:0000256" key="1">
    <source>
        <dbReference type="SAM" id="Phobius"/>
    </source>
</evidence>
<feature type="transmembrane region" description="Helical" evidence="1">
    <location>
        <begin position="867"/>
        <end position="889"/>
    </location>
</feature>
<dbReference type="InterPro" id="IPR027463">
    <property type="entry name" value="AcrB_DN_DC_subdom"/>
</dbReference>
<keyword evidence="1" id="KW-0472">Membrane</keyword>
<feature type="transmembrane region" description="Helical" evidence="1">
    <location>
        <begin position="368"/>
        <end position="386"/>
    </location>
</feature>
<dbReference type="PANTHER" id="PTHR32063:SF33">
    <property type="entry name" value="RND SUPERFAMILY EFFLUX PUMP PERMEASE COMPONENT"/>
    <property type="match status" value="1"/>
</dbReference>
<feature type="transmembrane region" description="Helical" evidence="1">
    <location>
        <begin position="468"/>
        <end position="491"/>
    </location>
</feature>
<dbReference type="SUPFAM" id="SSF82866">
    <property type="entry name" value="Multidrug efflux transporter AcrB transmembrane domain"/>
    <property type="match status" value="2"/>
</dbReference>
<dbReference type="Pfam" id="PF00873">
    <property type="entry name" value="ACR_tran"/>
    <property type="match status" value="1"/>
</dbReference>
<dbReference type="SUPFAM" id="SSF82693">
    <property type="entry name" value="Multidrug efflux transporter AcrB pore domain, PN1, PN2, PC1 and PC2 subdomains"/>
    <property type="match status" value="2"/>
</dbReference>
<feature type="transmembrane region" description="Helical" evidence="1">
    <location>
        <begin position="343"/>
        <end position="362"/>
    </location>
</feature>
<organism evidence="2 3">
    <name type="scientific">Microbulbifer epialgicus</name>
    <dbReference type="NCBI Taxonomy" id="393907"/>
    <lineage>
        <taxon>Bacteria</taxon>
        <taxon>Pseudomonadati</taxon>
        <taxon>Pseudomonadota</taxon>
        <taxon>Gammaproteobacteria</taxon>
        <taxon>Cellvibrionales</taxon>
        <taxon>Microbulbiferaceae</taxon>
        <taxon>Microbulbifer</taxon>
    </lineage>
</organism>
<dbReference type="Proteomes" id="UP001569428">
    <property type="component" value="Unassembled WGS sequence"/>
</dbReference>
<feature type="transmembrane region" description="Helical" evidence="1">
    <location>
        <begin position="999"/>
        <end position="1025"/>
    </location>
</feature>
<proteinExistence type="predicted"/>
<feature type="transmembrane region" description="Helical" evidence="1">
    <location>
        <begin position="398"/>
        <end position="420"/>
    </location>
</feature>
<dbReference type="Gene3D" id="3.30.70.1320">
    <property type="entry name" value="Multidrug efflux transporter AcrB pore domain like"/>
    <property type="match status" value="1"/>
</dbReference>
<feature type="transmembrane region" description="Helical" evidence="1">
    <location>
        <begin position="896"/>
        <end position="916"/>
    </location>
</feature>
<name>A0ABV4P2P7_9GAMM</name>
<protein>
    <submittedName>
        <fullName evidence="2">Efflux RND transporter permease subunit</fullName>
    </submittedName>
</protein>
<dbReference type="RefSeq" id="WP_371840322.1">
    <property type="nucleotide sequence ID" value="NZ_JBGMEK010000049.1"/>
</dbReference>
<dbReference type="Gene3D" id="1.20.1640.10">
    <property type="entry name" value="Multidrug efflux transporter AcrB transmembrane domain"/>
    <property type="match status" value="2"/>
</dbReference>
<reference evidence="2 3" key="1">
    <citation type="submission" date="2024-08" db="EMBL/GenBank/DDBJ databases">
        <authorList>
            <person name="Ishaq N."/>
        </authorList>
    </citation>
    <scope>NUCLEOTIDE SEQUENCE [LARGE SCALE GENOMIC DNA]</scope>
    <source>
        <strain evidence="2 3">DSM 18651</strain>
    </source>
</reference>
<keyword evidence="1" id="KW-1133">Transmembrane helix</keyword>
<sequence length="1052" mass="114379">MNELRVEDGDIDTKTGAIAWMARNHVTANLLMLVFLVGGLIFSVIVKKEVFPEFSLDLVSVSISYPGASPEEVERGVLVAAEQAVQGLVGIKEMRGSAREGSAVLNLELEGDADANLVYQNIQQAIDSVTTFPADIERPQVNLAERKRDVLDLVLHGNLDERSLRAIAMQVYDKLEAHSGITQLEAQGVRDLEVAVEIRRDDLRRYDLTLAQVATIVQNAAVDIPTGSVKTDAGEILVRVTERRDWAREFGDIVVTQGGGGGAVYLRDIATISDALEDEARNMVFNGEPAVGIKIYRVGDQTPLSVSDAAREVIDEVRASLPQGVSLTIRDDDSEIFKERLSLLLKNGFIGLLLVFVVLGAFLELRLAFWVTLGIPISFLGALLFLPGLDISISMVSMFAFIIALGIVVDDAIIAGENIHEWRQKGYSNLQAAIAGARQVAVPLTFAILTNIVAFIPLMALPGFMGKIFGVIPFVVGSVFIISWVEALFILPAHLAHSRRGYKSPRAQRFAARQERLARGLDRFVQERFRPLLEACVRHRYTTIAIAISTLLVVGGYAASGRMGFTLMPRVERDSGRFAVTFPTGTAQHQLEKARSQIIAGGNKVLEQYDHDAVFLGNRGLMGDDSVQVDFFFVPSDQREFSTGEFVRAWRKEVGVIAGALSATTASDRGGPGAGSSLTVELRHIDTAVLDQAAARLGAELAKFPNVSDIDAGVTLGKTQLDLTLTETAKSLGLSAEEIGRQIRAALYGDEALRQQRGRDQVKVMVRLPESERVSMDDVNNIMIRAGSGLWMPLTDLVVIDKGRAYATINRRAGRRVLTASANVEPSDQAALVINELDRSVIPQLQAEFPGLTISYEGRQADEREGLASLGLTFLLAMAVLYLLLAIPLKSYMQPLIVMVAIPFGVIGAILGHLVMGYGMSMVSLLGMVALAGVVINDTLVMIEYSNRLREEGVDVETAIKRAAARRFRPIVLTTVTTFCGLMPMIFETSVQAKFMIPMAISLGYGILAATAISLLLVPCLYLMFGKDIPRIFSALKNAIKSFTGTAQAGNY</sequence>
<dbReference type="PRINTS" id="PR00702">
    <property type="entry name" value="ACRIFLAVINRP"/>
</dbReference>
<dbReference type="SUPFAM" id="SSF82714">
    <property type="entry name" value="Multidrug efflux transporter AcrB TolC docking domain, DN and DC subdomains"/>
    <property type="match status" value="2"/>
</dbReference>
<feature type="transmembrane region" description="Helical" evidence="1">
    <location>
        <begin position="26"/>
        <end position="46"/>
    </location>
</feature>
<dbReference type="Gene3D" id="3.30.70.1430">
    <property type="entry name" value="Multidrug efflux transporter AcrB pore domain"/>
    <property type="match status" value="2"/>
</dbReference>
<keyword evidence="1" id="KW-0812">Transmembrane</keyword>
<gene>
    <name evidence="2" type="ORF">ACCI49_17080</name>
</gene>